<feature type="region of interest" description="Disordered" evidence="1">
    <location>
        <begin position="90"/>
        <end position="123"/>
    </location>
</feature>
<dbReference type="EMBL" id="JABWUV010000005">
    <property type="protein sequence ID" value="KAF6355221.1"/>
    <property type="molecule type" value="Genomic_DNA"/>
</dbReference>
<organism evidence="2 3">
    <name type="scientific">Myotis myotis</name>
    <name type="common">Greater mouse-eared bat</name>
    <name type="synonym">Vespertilio myotis</name>
    <dbReference type="NCBI Taxonomy" id="51298"/>
    <lineage>
        <taxon>Eukaryota</taxon>
        <taxon>Metazoa</taxon>
        <taxon>Chordata</taxon>
        <taxon>Craniata</taxon>
        <taxon>Vertebrata</taxon>
        <taxon>Euteleostomi</taxon>
        <taxon>Mammalia</taxon>
        <taxon>Eutheria</taxon>
        <taxon>Laurasiatheria</taxon>
        <taxon>Chiroptera</taxon>
        <taxon>Yangochiroptera</taxon>
        <taxon>Vespertilionidae</taxon>
        <taxon>Myotis</taxon>
    </lineage>
</organism>
<keyword evidence="3" id="KW-1185">Reference proteome</keyword>
<evidence type="ECO:0000313" key="3">
    <source>
        <dbReference type="Proteomes" id="UP000527355"/>
    </source>
</evidence>
<proteinExistence type="predicted"/>
<accession>A0A7J7XZV6</accession>
<protein>
    <submittedName>
        <fullName evidence="2">Uncharacterized protein</fullName>
    </submittedName>
</protein>
<evidence type="ECO:0000313" key="2">
    <source>
        <dbReference type="EMBL" id="KAF6355221.1"/>
    </source>
</evidence>
<evidence type="ECO:0000256" key="1">
    <source>
        <dbReference type="SAM" id="MobiDB-lite"/>
    </source>
</evidence>
<dbReference type="Proteomes" id="UP000527355">
    <property type="component" value="Unassembled WGS sequence"/>
</dbReference>
<name>A0A7J7XZV6_MYOMY</name>
<comment type="caution">
    <text evidence="2">The sequence shown here is derived from an EMBL/GenBank/DDBJ whole genome shotgun (WGS) entry which is preliminary data.</text>
</comment>
<dbReference type="AlphaFoldDB" id="A0A7J7XZV6"/>
<reference evidence="2 3" key="1">
    <citation type="journal article" date="2020" name="Nature">
        <title>Six reference-quality genomes reveal evolution of bat adaptations.</title>
        <authorList>
            <person name="Jebb D."/>
            <person name="Huang Z."/>
            <person name="Pippel M."/>
            <person name="Hughes G.M."/>
            <person name="Lavrichenko K."/>
            <person name="Devanna P."/>
            <person name="Winkler S."/>
            <person name="Jermiin L.S."/>
            <person name="Skirmuntt E.C."/>
            <person name="Katzourakis A."/>
            <person name="Burkitt-Gray L."/>
            <person name="Ray D.A."/>
            <person name="Sullivan K.A.M."/>
            <person name="Roscito J.G."/>
            <person name="Kirilenko B.M."/>
            <person name="Davalos L.M."/>
            <person name="Corthals A.P."/>
            <person name="Power M.L."/>
            <person name="Jones G."/>
            <person name="Ransome R.D."/>
            <person name="Dechmann D.K.N."/>
            <person name="Locatelli A.G."/>
            <person name="Puechmaille S.J."/>
            <person name="Fedrigo O."/>
            <person name="Jarvis E.D."/>
            <person name="Hiller M."/>
            <person name="Vernes S.C."/>
            <person name="Myers E.W."/>
            <person name="Teeling E.C."/>
        </authorList>
    </citation>
    <scope>NUCLEOTIDE SEQUENCE [LARGE SCALE GENOMIC DNA]</scope>
    <source>
        <strain evidence="2">MMyoMyo1</strain>
        <tissue evidence="2">Flight muscle</tissue>
    </source>
</reference>
<gene>
    <name evidence="2" type="ORF">mMyoMyo1_011410</name>
</gene>
<sequence>MKFVRRGGGGGCPSAWPAPSPIWGMSDYRFRPDPCVIPHGPVGLGLNRQSDIPLAIWDCWLLTAHLPACRPALPQLPPLPHEHPQLPPLPACSHLTAPSHRPHGPQLPSPAGLFAPNCPLPPA</sequence>